<dbReference type="AlphaFoldDB" id="A0A388LKZ6"/>
<dbReference type="OrthoDB" id="566138at2759"/>
<dbReference type="PANTHER" id="PTHR11895">
    <property type="entry name" value="TRANSAMIDASE"/>
    <property type="match status" value="1"/>
</dbReference>
<dbReference type="InterPro" id="IPR023631">
    <property type="entry name" value="Amidase_dom"/>
</dbReference>
<dbReference type="Gramene" id="GBG82957">
    <property type="protein sequence ID" value="GBG82957"/>
    <property type="gene ID" value="CBR_g36483"/>
</dbReference>
<reference evidence="2 3" key="1">
    <citation type="journal article" date="2018" name="Cell">
        <title>The Chara Genome: Secondary Complexity and Implications for Plant Terrestrialization.</title>
        <authorList>
            <person name="Nishiyama T."/>
            <person name="Sakayama H."/>
            <person name="Vries J.D."/>
            <person name="Buschmann H."/>
            <person name="Saint-Marcoux D."/>
            <person name="Ullrich K.K."/>
            <person name="Haas F.B."/>
            <person name="Vanderstraeten L."/>
            <person name="Becker D."/>
            <person name="Lang D."/>
            <person name="Vosolsobe S."/>
            <person name="Rombauts S."/>
            <person name="Wilhelmsson P.K.I."/>
            <person name="Janitza P."/>
            <person name="Kern R."/>
            <person name="Heyl A."/>
            <person name="Rumpler F."/>
            <person name="Villalobos L.I.A.C."/>
            <person name="Clay J.M."/>
            <person name="Skokan R."/>
            <person name="Toyoda A."/>
            <person name="Suzuki Y."/>
            <person name="Kagoshima H."/>
            <person name="Schijlen E."/>
            <person name="Tajeshwar N."/>
            <person name="Catarino B."/>
            <person name="Hetherington A.J."/>
            <person name="Saltykova A."/>
            <person name="Bonnot C."/>
            <person name="Breuninger H."/>
            <person name="Symeonidi A."/>
            <person name="Radhakrishnan G.V."/>
            <person name="Van Nieuwerburgh F."/>
            <person name="Deforce D."/>
            <person name="Chang C."/>
            <person name="Karol K.G."/>
            <person name="Hedrich R."/>
            <person name="Ulvskov P."/>
            <person name="Glockner G."/>
            <person name="Delwiche C.F."/>
            <person name="Petrasek J."/>
            <person name="Van de Peer Y."/>
            <person name="Friml J."/>
            <person name="Beilby M."/>
            <person name="Dolan L."/>
            <person name="Kohara Y."/>
            <person name="Sugano S."/>
            <person name="Fujiyama A."/>
            <person name="Delaux P.-M."/>
            <person name="Quint M."/>
            <person name="TheiBen G."/>
            <person name="Hagemann M."/>
            <person name="Harholt J."/>
            <person name="Dunand C."/>
            <person name="Zachgo S."/>
            <person name="Langdale J."/>
            <person name="Maumus F."/>
            <person name="Straeten D.V.D."/>
            <person name="Gould S.B."/>
            <person name="Rensing S.A."/>
        </authorList>
    </citation>
    <scope>NUCLEOTIDE SEQUENCE [LARGE SCALE GENOMIC DNA]</scope>
    <source>
        <strain evidence="2 3">S276</strain>
    </source>
</reference>
<dbReference type="SUPFAM" id="SSF75304">
    <property type="entry name" value="Amidase signature (AS) enzymes"/>
    <property type="match status" value="1"/>
</dbReference>
<dbReference type="STRING" id="69332.A0A388LKZ6"/>
<proteinExistence type="predicted"/>
<protein>
    <recommendedName>
        <fullName evidence="1">Amidase domain-containing protein</fullName>
    </recommendedName>
</protein>
<dbReference type="InterPro" id="IPR036928">
    <property type="entry name" value="AS_sf"/>
</dbReference>
<gene>
    <name evidence="2" type="ORF">CBR_g36483</name>
</gene>
<accession>A0A388LKZ6</accession>
<dbReference type="Proteomes" id="UP000265515">
    <property type="component" value="Unassembled WGS sequence"/>
</dbReference>
<evidence type="ECO:0000259" key="1">
    <source>
        <dbReference type="Pfam" id="PF01425"/>
    </source>
</evidence>
<dbReference type="PANTHER" id="PTHR11895:SF67">
    <property type="entry name" value="AMIDASE DOMAIN-CONTAINING PROTEIN"/>
    <property type="match status" value="1"/>
</dbReference>
<evidence type="ECO:0000313" key="2">
    <source>
        <dbReference type="EMBL" id="GBG82957.1"/>
    </source>
</evidence>
<dbReference type="EMBL" id="BFEA01000423">
    <property type="protein sequence ID" value="GBG82957.1"/>
    <property type="molecule type" value="Genomic_DNA"/>
</dbReference>
<dbReference type="Pfam" id="PF01425">
    <property type="entry name" value="Amidase"/>
    <property type="match status" value="1"/>
</dbReference>
<dbReference type="Gene3D" id="3.90.1300.10">
    <property type="entry name" value="Amidase signature (AS) domain"/>
    <property type="match status" value="1"/>
</dbReference>
<comment type="caution">
    <text evidence="2">The sequence shown here is derived from an EMBL/GenBank/DDBJ whole genome shotgun (WGS) entry which is preliminary data.</text>
</comment>
<organism evidence="2 3">
    <name type="scientific">Chara braunii</name>
    <name type="common">Braun's stonewort</name>
    <dbReference type="NCBI Taxonomy" id="69332"/>
    <lineage>
        <taxon>Eukaryota</taxon>
        <taxon>Viridiplantae</taxon>
        <taxon>Streptophyta</taxon>
        <taxon>Charophyceae</taxon>
        <taxon>Charales</taxon>
        <taxon>Characeae</taxon>
        <taxon>Chara</taxon>
    </lineage>
</organism>
<name>A0A388LKZ6_CHABU</name>
<dbReference type="GO" id="GO:0003824">
    <property type="term" value="F:catalytic activity"/>
    <property type="evidence" value="ECO:0007669"/>
    <property type="project" value="InterPro"/>
</dbReference>
<feature type="domain" description="Amidase" evidence="1">
    <location>
        <begin position="68"/>
        <end position="246"/>
    </location>
</feature>
<dbReference type="OMA" id="THEAWIT"/>
<evidence type="ECO:0000313" key="3">
    <source>
        <dbReference type="Proteomes" id="UP000265515"/>
    </source>
</evidence>
<sequence length="524" mass="56519">MTTTMQPQPSIPQGFGGDRQLKKDILLVCQADHDNVFTAIDELASREAEWEPMLGALLPDANRHTRLRQEAQELCTRFPIGSDRPLLFGVLVGVKDIIHVAGMKTRAGSRLPPELLEGEEAEVVAKLREAGALILGKVQCTEFAFFTPAATQNPTAVGHTPGGSSSGSAAAVAAGLCRLALGTQTTGSISRPAAYCGVVGYKPSYGRIPLTGSVPACKPTDHMGFLASDMEILEAACASCLSNWKHAVERGHKIPGNGDGGTGVLAVLQDGDGDREMGERSNAEGAVVGKMAVPAQCAPSYGKRRLCVPLGPLMELCEADVLASFEDTLQQLSQLGWVIVRLTAFDDLDMIRESHRRLMRFEFLETHEAWITEFGHLYNLELLSFIRSGSEVTEAEAIRVREAFKELRHHIRDFMYEHDVHAWITPGATSAPPAGLGSTGNPFMPVIWSVAGLPSVTLPSVFLPMPDSMECSNSSSAGVLPMAITLAGRWGEDEEILLLAKEIEKALDVPAPKRMSSWLRKIAT</sequence>
<keyword evidence="3" id="KW-1185">Reference proteome</keyword>
<dbReference type="InterPro" id="IPR000120">
    <property type="entry name" value="Amidase"/>
</dbReference>